<feature type="region of interest" description="Disordered" evidence="6">
    <location>
        <begin position="546"/>
        <end position="568"/>
    </location>
</feature>
<proteinExistence type="inferred from homology"/>
<dbReference type="Gene3D" id="3.30.519.10">
    <property type="entry name" value="Guanine Nucleotide Dissociation Inhibitor, domain 2"/>
    <property type="match status" value="1"/>
</dbReference>
<keyword evidence="4 5" id="KW-0963">Cytoplasm</keyword>
<dbReference type="AlphaFoldDB" id="A0AAD8JVV3"/>
<keyword evidence="3 5" id="KW-0343">GTPase activation</keyword>
<sequence length="568" mass="61640">MATRSSASSDQQSFMADTQPHPPIDPTNFDLIVIGTGLPESIIAAAASTAGKSVLHLDPNSNYGSHYSSLTLNDLISFLNTQSPNPNLNINQQHLVTESSDNTIAIDLVTRGIYSGVEICCYDQSVEKESRKFSLDLAGPRVLFCADLCVEMLLKSSGNQYVEFKNVDASYVCDGNGELMNVPDSKSAVFKDKTLKYSEKNQLNSFFKLVQGHLEGVKSGASGGDDGKVISEEDLERPFGAFLEKMKLPPKIKSIILYAIAMVDYDQDAGETCKDVLKTRDGIDRLALYHSSVGRFPNALGALIYPIYGQGELPQAFCRRAAVKGCLYVLRMPVISVLLEKDSGNYKGVKLVSGQEITSNKLVMDPSFTITSSYSEALQDVSKVFNVGTVTGKLARGICITKSPLKPDTSSCLVIYPPRSLYPDQATSIRVLQLGSNLAVCPSGMFVFYISVLCDDAVEGKKSLHAAIDSLFSVGTSGTTDTSSSDQTTEVKPTLLWSALYIQDIIEGVMGPVVMTPTPDGNLNYNDLLHATSKLFRNMYPDDEFFPETSNTDTSDQLEDDSEAGIDS</sequence>
<dbReference type="Proteomes" id="UP001229421">
    <property type="component" value="Unassembled WGS sequence"/>
</dbReference>
<dbReference type="PANTHER" id="PTHR11787:SF4">
    <property type="entry name" value="CHM, RAB ESCORT PROTEIN 1"/>
    <property type="match status" value="1"/>
</dbReference>
<dbReference type="InterPro" id="IPR036188">
    <property type="entry name" value="FAD/NAD-bd_sf"/>
</dbReference>
<dbReference type="GO" id="GO:0005968">
    <property type="term" value="C:Rab-protein geranylgeranyltransferase complex"/>
    <property type="evidence" value="ECO:0007669"/>
    <property type="project" value="UniProtKB-UniRule"/>
</dbReference>
<dbReference type="SUPFAM" id="SSF51905">
    <property type="entry name" value="FAD/NAD(P)-binding domain"/>
    <property type="match status" value="1"/>
</dbReference>
<accession>A0AAD8JVV3</accession>
<evidence type="ECO:0000256" key="1">
    <source>
        <dbReference type="ARBA" id="ARBA00004496"/>
    </source>
</evidence>
<dbReference type="InterPro" id="IPR001738">
    <property type="entry name" value="Rab_escort"/>
</dbReference>
<organism evidence="7 8">
    <name type="scientific">Tagetes erecta</name>
    <name type="common">African marigold</name>
    <dbReference type="NCBI Taxonomy" id="13708"/>
    <lineage>
        <taxon>Eukaryota</taxon>
        <taxon>Viridiplantae</taxon>
        <taxon>Streptophyta</taxon>
        <taxon>Embryophyta</taxon>
        <taxon>Tracheophyta</taxon>
        <taxon>Spermatophyta</taxon>
        <taxon>Magnoliopsida</taxon>
        <taxon>eudicotyledons</taxon>
        <taxon>Gunneridae</taxon>
        <taxon>Pentapetalae</taxon>
        <taxon>asterids</taxon>
        <taxon>campanulids</taxon>
        <taxon>Asterales</taxon>
        <taxon>Asteraceae</taxon>
        <taxon>Asteroideae</taxon>
        <taxon>Heliantheae alliance</taxon>
        <taxon>Tageteae</taxon>
        <taxon>Tagetes</taxon>
    </lineage>
</organism>
<keyword evidence="8" id="KW-1185">Reference proteome</keyword>
<dbReference type="GO" id="GO:0005096">
    <property type="term" value="F:GTPase activator activity"/>
    <property type="evidence" value="ECO:0007669"/>
    <property type="project" value="UniProtKB-UniRule"/>
</dbReference>
<feature type="region of interest" description="Disordered" evidence="6">
    <location>
        <begin position="1"/>
        <end position="23"/>
    </location>
</feature>
<name>A0AAD8JVV3_TARER</name>
<comment type="similarity">
    <text evidence="2 5">Belongs to the Rab GDI family.</text>
</comment>
<dbReference type="GO" id="GO:0007264">
    <property type="term" value="P:small GTPase-mediated signal transduction"/>
    <property type="evidence" value="ECO:0007669"/>
    <property type="project" value="UniProtKB-UniRule"/>
</dbReference>
<evidence type="ECO:0000313" key="7">
    <source>
        <dbReference type="EMBL" id="KAK1410526.1"/>
    </source>
</evidence>
<evidence type="ECO:0000256" key="3">
    <source>
        <dbReference type="ARBA" id="ARBA00022468"/>
    </source>
</evidence>
<dbReference type="GO" id="GO:0005092">
    <property type="term" value="F:GDP-dissociation inhibitor activity"/>
    <property type="evidence" value="ECO:0007669"/>
    <property type="project" value="InterPro"/>
</dbReference>
<protein>
    <recommendedName>
        <fullName evidence="5">Rab escort protein 1</fullName>
    </recommendedName>
</protein>
<evidence type="ECO:0000256" key="6">
    <source>
        <dbReference type="SAM" id="MobiDB-lite"/>
    </source>
</evidence>
<dbReference type="GO" id="GO:0005634">
    <property type="term" value="C:nucleus"/>
    <property type="evidence" value="ECO:0007669"/>
    <property type="project" value="TreeGrafter"/>
</dbReference>
<dbReference type="EMBL" id="JAUHHV010000010">
    <property type="protein sequence ID" value="KAK1410526.1"/>
    <property type="molecule type" value="Genomic_DNA"/>
</dbReference>
<reference evidence="7" key="1">
    <citation type="journal article" date="2023" name="bioRxiv">
        <title>Improved chromosome-level genome assembly for marigold (Tagetes erecta).</title>
        <authorList>
            <person name="Jiang F."/>
            <person name="Yuan L."/>
            <person name="Wang S."/>
            <person name="Wang H."/>
            <person name="Xu D."/>
            <person name="Wang A."/>
            <person name="Fan W."/>
        </authorList>
    </citation>
    <scope>NUCLEOTIDE SEQUENCE</scope>
    <source>
        <strain evidence="7">WSJ</strain>
        <tissue evidence="7">Leaf</tissue>
    </source>
</reference>
<dbReference type="PIRSF" id="PIRSF016550">
    <property type="entry name" value="Rab_ger_ger_transf_A_euk"/>
    <property type="match status" value="1"/>
</dbReference>
<evidence type="ECO:0000256" key="2">
    <source>
        <dbReference type="ARBA" id="ARBA00005593"/>
    </source>
</evidence>
<dbReference type="SUPFAM" id="SSF54373">
    <property type="entry name" value="FAD-linked reductases, C-terminal domain"/>
    <property type="match status" value="1"/>
</dbReference>
<evidence type="ECO:0000256" key="4">
    <source>
        <dbReference type="ARBA" id="ARBA00022490"/>
    </source>
</evidence>
<dbReference type="InterPro" id="IPR018203">
    <property type="entry name" value="GDP_dissociation_inhibitor"/>
</dbReference>
<dbReference type="Gene3D" id="3.50.50.60">
    <property type="entry name" value="FAD/NAD(P)-binding domain"/>
    <property type="match status" value="1"/>
</dbReference>
<dbReference type="FunFam" id="1.10.405.10:FF:000008">
    <property type="entry name" value="Rab proteins geranylgeranyltransferase component"/>
    <property type="match status" value="1"/>
</dbReference>
<dbReference type="Gene3D" id="1.10.405.10">
    <property type="entry name" value="Guanine Nucleotide Dissociation Inhibitor, domain 1"/>
    <property type="match status" value="1"/>
</dbReference>
<dbReference type="GO" id="GO:0005829">
    <property type="term" value="C:cytosol"/>
    <property type="evidence" value="ECO:0007669"/>
    <property type="project" value="TreeGrafter"/>
</dbReference>
<evidence type="ECO:0000256" key="5">
    <source>
        <dbReference type="PIRNR" id="PIRNR016550"/>
    </source>
</evidence>
<dbReference type="GO" id="GO:0016192">
    <property type="term" value="P:vesicle-mediated transport"/>
    <property type="evidence" value="ECO:0007669"/>
    <property type="project" value="TreeGrafter"/>
</dbReference>
<feature type="compositionally biased region" description="Acidic residues" evidence="6">
    <location>
        <begin position="556"/>
        <end position="568"/>
    </location>
</feature>
<comment type="subcellular location">
    <subcellularLocation>
        <location evidence="1 5">Cytoplasm</location>
    </subcellularLocation>
</comment>
<dbReference type="PANTHER" id="PTHR11787">
    <property type="entry name" value="RAB GDP-DISSOCIATION INHIBITOR"/>
    <property type="match status" value="1"/>
</dbReference>
<comment type="caution">
    <text evidence="7">The sequence shown here is derived from an EMBL/GenBank/DDBJ whole genome shotgun (WGS) entry which is preliminary data.</text>
</comment>
<evidence type="ECO:0000313" key="8">
    <source>
        <dbReference type="Proteomes" id="UP001229421"/>
    </source>
</evidence>
<feature type="compositionally biased region" description="Polar residues" evidence="6">
    <location>
        <begin position="1"/>
        <end position="16"/>
    </location>
</feature>
<gene>
    <name evidence="7" type="ORF">QVD17_37063</name>
</gene>
<dbReference type="GO" id="GO:0006886">
    <property type="term" value="P:intracellular protein transport"/>
    <property type="evidence" value="ECO:0007669"/>
    <property type="project" value="InterPro"/>
</dbReference>
<dbReference type="Pfam" id="PF00996">
    <property type="entry name" value="GDI"/>
    <property type="match status" value="2"/>
</dbReference>
<comment type="function">
    <text evidence="5">Substrate-binding subunit of the Rab geranylgeranyltransferase (GGTase) complex. Binds unprenylated Rab proteins.</text>
</comment>
<dbReference type="PRINTS" id="PR00891">
    <property type="entry name" value="RABGDIREP"/>
</dbReference>